<dbReference type="RefSeq" id="WP_064618107.1">
    <property type="nucleotide sequence ID" value="NZ_LXHE01000005.1"/>
</dbReference>
<comment type="similarity">
    <text evidence="1">Belongs to the transposase IS21/IS408/IS1162 family.</text>
</comment>
<dbReference type="InterPro" id="IPR001584">
    <property type="entry name" value="Integrase_cat-core"/>
</dbReference>
<dbReference type="InterPro" id="IPR036397">
    <property type="entry name" value="RNaseH_sf"/>
</dbReference>
<dbReference type="SUPFAM" id="SSF53098">
    <property type="entry name" value="Ribonuclease H-like"/>
    <property type="match status" value="1"/>
</dbReference>
<dbReference type="Gene3D" id="1.10.10.10">
    <property type="entry name" value="Winged helix-like DNA-binding domain superfamily/Winged helix DNA-binding domain"/>
    <property type="match status" value="1"/>
</dbReference>
<dbReference type="EMBL" id="LXHE01000005">
    <property type="protein sequence ID" value="OAV01449.1"/>
    <property type="molecule type" value="Genomic_DNA"/>
</dbReference>
<dbReference type="GO" id="GO:0015074">
    <property type="term" value="P:DNA integration"/>
    <property type="evidence" value="ECO:0007669"/>
    <property type="project" value="InterPro"/>
</dbReference>
<evidence type="ECO:0000313" key="3">
    <source>
        <dbReference type="EMBL" id="OAV01449.1"/>
    </source>
</evidence>
<organism evidence="3 4">
    <name type="scientific">Moraxella catarrhalis</name>
    <name type="common">Branhamella catarrhalis</name>
    <dbReference type="NCBI Taxonomy" id="480"/>
    <lineage>
        <taxon>Bacteria</taxon>
        <taxon>Pseudomonadati</taxon>
        <taxon>Pseudomonadota</taxon>
        <taxon>Gammaproteobacteria</taxon>
        <taxon>Moraxellales</taxon>
        <taxon>Moraxellaceae</taxon>
        <taxon>Moraxella</taxon>
    </lineage>
</organism>
<dbReference type="InterPro" id="IPR012337">
    <property type="entry name" value="RNaseH-like_sf"/>
</dbReference>
<dbReference type="Pfam" id="PF22483">
    <property type="entry name" value="Mu-transpos_C_2"/>
    <property type="match status" value="1"/>
</dbReference>
<dbReference type="Gene3D" id="3.30.420.10">
    <property type="entry name" value="Ribonuclease H-like superfamily/Ribonuclease H"/>
    <property type="match status" value="1"/>
</dbReference>
<gene>
    <name evidence="3" type="ORF">AO382_0724</name>
</gene>
<dbReference type="PANTHER" id="PTHR35004">
    <property type="entry name" value="TRANSPOSASE RV3428C-RELATED"/>
    <property type="match status" value="1"/>
</dbReference>
<evidence type="ECO:0000256" key="1">
    <source>
        <dbReference type="ARBA" id="ARBA00009277"/>
    </source>
</evidence>
<protein>
    <submittedName>
        <fullName evidence="3">Mobile element protein</fullName>
    </submittedName>
</protein>
<sequence length="526" mass="61760">MRLDTFLQREIIRLHTFNPNYSNREIARILDLSPTTVGTLLEKFKQSNLSYKQLSELADKDFRSQIGSQLQAPQQKGKPEPIWDDIYDELKKRDMTLELLWQEYRIDNPSGLSYSQFARKYRAWRKTNRLSMKQTYKQGEQVLVDFCGRTMPIQDPKTGKIKYVQVFVAVLGASGYIFAFAVESQKINDWLRCHIAMFNYFAGIPQQVVTDNLKSAVITNNKQNLSLNQSYVELARYYDFAIVPTRPRHPKDKGLAEVSVQIVQRGILAKLRHRTFFSIEELNEAISEQLIELNNKTTKRFTTSRYEQYLLYDKPFLTQLPARTFELKKWQYDVKVNEFYQIMIDGVCYSVPYNYAHHTINIAISDKLVEMYYQHQRIASHALAEDGQSEVIDYNHMPPDHQYQAQNNPDYLRQWSKKLGDNCYLVIDELLNDKSQYASNLRKLIDFKKWVIENDYEDRLDEASSFAINAGIFSLSRLKSLVSSKNYQRIHLDNKAKKPKPRQTHDNVRGSEYYSSMMNQKEVCYA</sequence>
<dbReference type="AlphaFoldDB" id="A0A7Z0UZD1"/>
<dbReference type="PANTHER" id="PTHR35004:SF8">
    <property type="entry name" value="TRANSPOSASE RV3428C-RELATED"/>
    <property type="match status" value="1"/>
</dbReference>
<dbReference type="InterPro" id="IPR036388">
    <property type="entry name" value="WH-like_DNA-bd_sf"/>
</dbReference>
<dbReference type="Pfam" id="PF00665">
    <property type="entry name" value="rve"/>
    <property type="match status" value="1"/>
</dbReference>
<accession>A0A7Z0UZD1</accession>
<evidence type="ECO:0000313" key="4">
    <source>
        <dbReference type="Proteomes" id="UP000078446"/>
    </source>
</evidence>
<reference evidence="3 4" key="1">
    <citation type="journal article" date="2016" name="Genome Biol. Evol.">
        <title>Comparative Genomic Analyses of the Moraxella catarrhalis Serosensitive and Seroresistant Lineages Demonstrate Their Independent Evolution.</title>
        <authorList>
            <person name="Earl J.P."/>
            <person name="de Vries S.P."/>
            <person name="Ahmed A."/>
            <person name="Powell E."/>
            <person name="Schultz M.P."/>
            <person name="Hermans P.W."/>
            <person name="Hill D.J."/>
            <person name="Zhou Z."/>
            <person name="Constantinidou C.I."/>
            <person name="Hu F.Z."/>
            <person name="Bootsma H.J."/>
            <person name="Ehrlich G.D."/>
        </authorList>
    </citation>
    <scope>NUCLEOTIDE SEQUENCE [LARGE SCALE GENOMIC DNA]</scope>
    <source>
        <strain evidence="3 4">Z7574</strain>
    </source>
</reference>
<dbReference type="Proteomes" id="UP000078446">
    <property type="component" value="Unassembled WGS sequence"/>
</dbReference>
<dbReference type="NCBIfam" id="NF033546">
    <property type="entry name" value="transpos_IS21"/>
    <property type="match status" value="1"/>
</dbReference>
<dbReference type="InterPro" id="IPR054353">
    <property type="entry name" value="IstA-like_C"/>
</dbReference>
<name>A0A7Z0UZD1_MORCA</name>
<evidence type="ECO:0000259" key="2">
    <source>
        <dbReference type="PROSITE" id="PS50994"/>
    </source>
</evidence>
<proteinExistence type="inferred from homology"/>
<dbReference type="GO" id="GO:0003676">
    <property type="term" value="F:nucleic acid binding"/>
    <property type="evidence" value="ECO:0007669"/>
    <property type="project" value="InterPro"/>
</dbReference>
<feature type="domain" description="Integrase catalytic" evidence="2">
    <location>
        <begin position="134"/>
        <end position="314"/>
    </location>
</feature>
<comment type="caution">
    <text evidence="3">The sequence shown here is derived from an EMBL/GenBank/DDBJ whole genome shotgun (WGS) entry which is preliminary data.</text>
</comment>
<dbReference type="PROSITE" id="PS50994">
    <property type="entry name" value="INTEGRASE"/>
    <property type="match status" value="1"/>
</dbReference>